<keyword evidence="4 7" id="KW-0573">Peptidoglycan synthesis</keyword>
<dbReference type="InterPro" id="IPR036565">
    <property type="entry name" value="Mur-like_cat_sf"/>
</dbReference>
<comment type="catalytic activity">
    <reaction evidence="7">
        <text>UDP-N-acetyl-alpha-D-muramoyl-L-alanyl-D-glutamate + meso-2,6-diaminopimelate + ATP = UDP-N-acetyl-alpha-D-muramoyl-L-alanyl-gamma-D-glutamyl-meso-2,6-diaminopimelate + ADP + phosphate + H(+)</text>
        <dbReference type="Rhea" id="RHEA:23676"/>
        <dbReference type="ChEBI" id="CHEBI:15378"/>
        <dbReference type="ChEBI" id="CHEBI:30616"/>
        <dbReference type="ChEBI" id="CHEBI:43474"/>
        <dbReference type="ChEBI" id="CHEBI:57791"/>
        <dbReference type="ChEBI" id="CHEBI:83900"/>
        <dbReference type="ChEBI" id="CHEBI:83905"/>
        <dbReference type="ChEBI" id="CHEBI:456216"/>
        <dbReference type="EC" id="6.3.2.13"/>
    </reaction>
</comment>
<reference evidence="12 13" key="1">
    <citation type="submission" date="2020-02" db="EMBL/GenBank/DDBJ databases">
        <authorList>
            <person name="Zhang X.-Y."/>
        </authorList>
    </citation>
    <scope>NUCLEOTIDE SEQUENCE [LARGE SCALE GENOMIC DNA]</scope>
    <source>
        <strain evidence="12 13">C33</strain>
    </source>
</reference>
<dbReference type="NCBIfam" id="TIGR01085">
    <property type="entry name" value="murE"/>
    <property type="match status" value="1"/>
</dbReference>
<dbReference type="InterPro" id="IPR000713">
    <property type="entry name" value="Mur_ligase_N"/>
</dbReference>
<evidence type="ECO:0000259" key="9">
    <source>
        <dbReference type="Pfam" id="PF01225"/>
    </source>
</evidence>
<dbReference type="InterPro" id="IPR035911">
    <property type="entry name" value="MurE/MurF_N"/>
</dbReference>
<comment type="caution">
    <text evidence="7">Lacks conserved residue(s) required for the propagation of feature annotation.</text>
</comment>
<feature type="binding site" evidence="7">
    <location>
        <position position="183"/>
    </location>
    <ligand>
        <name>UDP-N-acetyl-alpha-D-muramoyl-L-alanyl-D-glutamate</name>
        <dbReference type="ChEBI" id="CHEBI:83900"/>
    </ligand>
</feature>
<dbReference type="UniPathway" id="UPA00219"/>
<keyword evidence="7 12" id="KW-0436">Ligase</keyword>
<dbReference type="RefSeq" id="WP_164212050.1">
    <property type="nucleotide sequence ID" value="NZ_JAAGSC010000043.1"/>
</dbReference>
<evidence type="ECO:0000256" key="4">
    <source>
        <dbReference type="ARBA" id="ARBA00022984"/>
    </source>
</evidence>
<dbReference type="GO" id="GO:0051301">
    <property type="term" value="P:cell division"/>
    <property type="evidence" value="ECO:0007669"/>
    <property type="project" value="UniProtKB-KW"/>
</dbReference>
<feature type="binding site" evidence="7">
    <location>
        <position position="177"/>
    </location>
    <ligand>
        <name>UDP-N-acetyl-alpha-D-muramoyl-L-alanyl-D-glutamate</name>
        <dbReference type="ChEBI" id="CHEBI:83900"/>
    </ligand>
</feature>
<dbReference type="GO" id="GO:0008765">
    <property type="term" value="F:UDP-N-acetylmuramoylalanyl-D-glutamate-2,6-diaminopimelate ligase activity"/>
    <property type="evidence" value="ECO:0007669"/>
    <property type="project" value="UniProtKB-UniRule"/>
</dbReference>
<dbReference type="NCBIfam" id="NF001126">
    <property type="entry name" value="PRK00139.1-4"/>
    <property type="match status" value="1"/>
</dbReference>
<dbReference type="InterPro" id="IPR005761">
    <property type="entry name" value="UDP-N-AcMur-Glu-dNH2Pim_ligase"/>
</dbReference>
<feature type="domain" description="Mur ligase N-terminal catalytic" evidence="9">
    <location>
        <begin position="30"/>
        <end position="99"/>
    </location>
</feature>
<dbReference type="Gene3D" id="3.40.1190.10">
    <property type="entry name" value="Mur-like, catalytic domain"/>
    <property type="match status" value="1"/>
</dbReference>
<dbReference type="PANTHER" id="PTHR23135">
    <property type="entry name" value="MUR LIGASE FAMILY MEMBER"/>
    <property type="match status" value="1"/>
</dbReference>
<keyword evidence="6 7" id="KW-0961">Cell wall biogenesis/degradation</keyword>
<dbReference type="Pfam" id="PF08245">
    <property type="entry name" value="Mur_ligase_M"/>
    <property type="match status" value="1"/>
</dbReference>
<dbReference type="GO" id="GO:0071555">
    <property type="term" value="P:cell wall organization"/>
    <property type="evidence" value="ECO:0007669"/>
    <property type="project" value="UniProtKB-KW"/>
</dbReference>
<dbReference type="HAMAP" id="MF_00208">
    <property type="entry name" value="MurE"/>
    <property type="match status" value="1"/>
</dbReference>
<comment type="function">
    <text evidence="7">Catalyzes the addition of meso-diaminopimelic acid to the nucleotide precursor UDP-N-acetylmuramoyl-L-alanyl-D-glutamate (UMAG) in the biosynthesis of bacterial cell-wall peptidoglycan.</text>
</comment>
<feature type="domain" description="Mur ligase C-terminal" evidence="10">
    <location>
        <begin position="330"/>
        <end position="456"/>
    </location>
</feature>
<keyword evidence="7" id="KW-0067">ATP-binding</keyword>
<feature type="binding site" evidence="7">
    <location>
        <position position="31"/>
    </location>
    <ligand>
        <name>UDP-N-acetyl-alpha-D-muramoyl-L-alanyl-D-glutamate</name>
        <dbReference type="ChEBI" id="CHEBI:83900"/>
    </ligand>
</feature>
<evidence type="ECO:0000256" key="2">
    <source>
        <dbReference type="ARBA" id="ARBA00022618"/>
    </source>
</evidence>
<evidence type="ECO:0000259" key="11">
    <source>
        <dbReference type="Pfam" id="PF08245"/>
    </source>
</evidence>
<dbReference type="Gene3D" id="3.90.190.20">
    <property type="entry name" value="Mur ligase, C-terminal domain"/>
    <property type="match status" value="1"/>
</dbReference>
<evidence type="ECO:0000259" key="10">
    <source>
        <dbReference type="Pfam" id="PF02875"/>
    </source>
</evidence>
<feature type="binding site" evidence="7">
    <location>
        <position position="458"/>
    </location>
    <ligand>
        <name>meso-2,6-diaminopimelate</name>
        <dbReference type="ChEBI" id="CHEBI:57791"/>
    </ligand>
</feature>
<dbReference type="GO" id="GO:0008360">
    <property type="term" value="P:regulation of cell shape"/>
    <property type="evidence" value="ECO:0007669"/>
    <property type="project" value="UniProtKB-KW"/>
</dbReference>
<dbReference type="GO" id="GO:0000287">
    <property type="term" value="F:magnesium ion binding"/>
    <property type="evidence" value="ECO:0007669"/>
    <property type="project" value="UniProtKB-UniRule"/>
</dbReference>
<dbReference type="Gene3D" id="3.40.1390.10">
    <property type="entry name" value="MurE/MurF, N-terminal domain"/>
    <property type="match status" value="1"/>
</dbReference>
<keyword evidence="3 7" id="KW-0133">Cell shape</keyword>
<evidence type="ECO:0000256" key="3">
    <source>
        <dbReference type="ARBA" id="ARBA00022960"/>
    </source>
</evidence>
<keyword evidence="2 7" id="KW-0132">Cell division</keyword>
<keyword evidence="5 7" id="KW-0131">Cell cycle</keyword>
<comment type="PTM">
    <text evidence="7">Carboxylation is probably crucial for Mg(2+) binding and, consequently, for the gamma-phosphate positioning of ATP.</text>
</comment>
<feature type="binding site" evidence="7">
    <location>
        <begin position="113"/>
        <end position="119"/>
    </location>
    <ligand>
        <name>ATP</name>
        <dbReference type="ChEBI" id="CHEBI:30616"/>
    </ligand>
</feature>
<comment type="pathway">
    <text evidence="7 8">Cell wall biogenesis; peptidoglycan biosynthesis.</text>
</comment>
<feature type="modified residue" description="N6-carboxylysine" evidence="7">
    <location>
        <position position="217"/>
    </location>
</feature>
<dbReference type="GO" id="GO:0009252">
    <property type="term" value="P:peptidoglycan biosynthetic process"/>
    <property type="evidence" value="ECO:0007669"/>
    <property type="project" value="UniProtKB-UniRule"/>
</dbReference>
<dbReference type="InterPro" id="IPR036615">
    <property type="entry name" value="Mur_ligase_C_dom_sf"/>
</dbReference>
<evidence type="ECO:0000313" key="13">
    <source>
        <dbReference type="Proteomes" id="UP000484885"/>
    </source>
</evidence>
<gene>
    <name evidence="7" type="primary">murE</name>
    <name evidence="12" type="ORF">G3I74_13110</name>
</gene>
<feature type="binding site" evidence="7">
    <location>
        <begin position="403"/>
        <end position="406"/>
    </location>
    <ligand>
        <name>meso-2,6-diaminopimelate</name>
        <dbReference type="ChEBI" id="CHEBI:57791"/>
    </ligand>
</feature>
<dbReference type="GO" id="GO:0005737">
    <property type="term" value="C:cytoplasm"/>
    <property type="evidence" value="ECO:0007669"/>
    <property type="project" value="UniProtKB-SubCell"/>
</dbReference>
<dbReference type="Pfam" id="PF01225">
    <property type="entry name" value="Mur_ligase"/>
    <property type="match status" value="1"/>
</dbReference>
<feature type="binding site" evidence="7">
    <location>
        <position position="185"/>
    </location>
    <ligand>
        <name>UDP-N-acetyl-alpha-D-muramoyl-L-alanyl-D-glutamate</name>
        <dbReference type="ChEBI" id="CHEBI:83900"/>
    </ligand>
</feature>
<feature type="binding site" evidence="7">
    <location>
        <position position="379"/>
    </location>
    <ligand>
        <name>meso-2,6-diaminopimelate</name>
        <dbReference type="ChEBI" id="CHEBI:57791"/>
    </ligand>
</feature>
<evidence type="ECO:0000256" key="7">
    <source>
        <dbReference type="HAMAP-Rule" id="MF_00208"/>
    </source>
</evidence>
<dbReference type="EC" id="6.3.2.13" evidence="7"/>
<sequence length="484" mass="52099">MSASGLTMQWTELLDGVARPSDQVLLDDLCLDSRHCGPGSVFVALAGEHGHGLEYLDQALAAGVVGVLHDGQRELPHCPVPAVEVPGLADRLPLLARRFFGSPGDMDLVAVTGTNGKTSVAWLLAQALDAAMLGTLGLGRPGAERPGTHTTPDLLSVYRALAALRAEGHKRVVLEASSHALAQDRLAGLAFSCVVFTGLGHDHLDYHADLEAYFEAKARLFSDYPSNRQIINLDDPHGRQLADRLGDREGVLGYSLTNRPSAARLRPLRLDLAGLEVQARLPGADVILRSPLIGRINLHNIAIVALELYARGLKLAEIQARVAALAPVPGRMQVVADGNGRRAIIDYAHTPDALEQALTSLRELGADRIWCVFGCGGERDRAKRPMMGRVAESLADRVILTDDNPRSENGTAIIREIQAGMRHPERSRVLRNRVDAIRIALAECEPGDLVLIAGKGHETVQWIGDQAHAHSDATVVREALEEVA</sequence>
<evidence type="ECO:0000256" key="5">
    <source>
        <dbReference type="ARBA" id="ARBA00023306"/>
    </source>
</evidence>
<comment type="caution">
    <text evidence="12">The sequence shown here is derived from an EMBL/GenBank/DDBJ whole genome shotgun (WGS) entry which is preliminary data.</text>
</comment>
<proteinExistence type="inferred from homology"/>
<protein>
    <recommendedName>
        <fullName evidence="7">UDP-N-acetylmuramoyl-L-alanyl-D-glutamate--2,6-diaminopimelate ligase</fullName>
        <ecNumber evidence="7">6.3.2.13</ecNumber>
    </recommendedName>
    <alternativeName>
        <fullName evidence="7">Meso-A2pm-adding enzyme</fullName>
    </alternativeName>
    <alternativeName>
        <fullName evidence="7">Meso-diaminopimelate-adding enzyme</fullName>
    </alternativeName>
    <alternativeName>
        <fullName evidence="7">UDP-MurNAc-L-Ala-D-Glu:meso-diaminopimelate ligase</fullName>
    </alternativeName>
    <alternativeName>
        <fullName evidence="7">UDP-MurNAc-tripeptide synthetase</fullName>
    </alternativeName>
    <alternativeName>
        <fullName evidence="7">UDP-N-acetylmuramyl-tripeptide synthetase</fullName>
    </alternativeName>
</protein>
<name>A0A845V0S4_9GAMM</name>
<dbReference type="PANTHER" id="PTHR23135:SF4">
    <property type="entry name" value="UDP-N-ACETYLMURAMOYL-L-ALANYL-D-GLUTAMATE--2,6-DIAMINOPIMELATE LIGASE MURE HOMOLOG, CHLOROPLASTIC"/>
    <property type="match status" value="1"/>
</dbReference>
<comment type="similarity">
    <text evidence="1 7">Belongs to the MurCDEF family. MurE subfamily.</text>
</comment>
<dbReference type="InterPro" id="IPR013221">
    <property type="entry name" value="Mur_ligase_cen"/>
</dbReference>
<dbReference type="AlphaFoldDB" id="A0A845V0S4"/>
<organism evidence="12 13">
    <name type="scientific">Wenzhouxiangella limi</name>
    <dbReference type="NCBI Taxonomy" id="2707351"/>
    <lineage>
        <taxon>Bacteria</taxon>
        <taxon>Pseudomonadati</taxon>
        <taxon>Pseudomonadota</taxon>
        <taxon>Gammaproteobacteria</taxon>
        <taxon>Chromatiales</taxon>
        <taxon>Wenzhouxiangellaceae</taxon>
        <taxon>Wenzhouxiangella</taxon>
    </lineage>
</organism>
<dbReference type="Proteomes" id="UP000484885">
    <property type="component" value="Unassembled WGS sequence"/>
</dbReference>
<dbReference type="EMBL" id="JAAGSC010000043">
    <property type="protein sequence ID" value="NDY96668.1"/>
    <property type="molecule type" value="Genomic_DNA"/>
</dbReference>
<dbReference type="SUPFAM" id="SSF63418">
    <property type="entry name" value="MurE/MurF N-terminal domain"/>
    <property type="match status" value="1"/>
</dbReference>
<evidence type="ECO:0000256" key="6">
    <source>
        <dbReference type="ARBA" id="ARBA00023316"/>
    </source>
</evidence>
<evidence type="ECO:0000256" key="1">
    <source>
        <dbReference type="ARBA" id="ARBA00005898"/>
    </source>
</evidence>
<keyword evidence="7" id="KW-0963">Cytoplasm</keyword>
<keyword evidence="7" id="KW-0460">Magnesium</keyword>
<evidence type="ECO:0000313" key="12">
    <source>
        <dbReference type="EMBL" id="NDY96668.1"/>
    </source>
</evidence>
<dbReference type="SUPFAM" id="SSF53244">
    <property type="entry name" value="MurD-like peptide ligases, peptide-binding domain"/>
    <property type="match status" value="1"/>
</dbReference>
<feature type="binding site" evidence="7">
    <location>
        <position position="454"/>
    </location>
    <ligand>
        <name>meso-2,6-diaminopimelate</name>
        <dbReference type="ChEBI" id="CHEBI:57791"/>
    </ligand>
</feature>
<dbReference type="GO" id="GO:0005524">
    <property type="term" value="F:ATP binding"/>
    <property type="evidence" value="ECO:0007669"/>
    <property type="project" value="UniProtKB-UniRule"/>
</dbReference>
<dbReference type="InterPro" id="IPR004101">
    <property type="entry name" value="Mur_ligase_C"/>
</dbReference>
<feature type="domain" description="Mur ligase central" evidence="11">
    <location>
        <begin position="111"/>
        <end position="305"/>
    </location>
</feature>
<keyword evidence="7" id="KW-0547">Nucleotide-binding</keyword>
<comment type="cofactor">
    <cofactor evidence="7">
        <name>Mg(2+)</name>
        <dbReference type="ChEBI" id="CHEBI:18420"/>
    </cofactor>
</comment>
<keyword evidence="13" id="KW-1185">Reference proteome</keyword>
<feature type="short sequence motif" description="Meso-diaminopimelate recognition motif" evidence="7">
    <location>
        <begin position="403"/>
        <end position="406"/>
    </location>
</feature>
<accession>A0A845V0S4</accession>
<evidence type="ECO:0000256" key="8">
    <source>
        <dbReference type="RuleBase" id="RU004135"/>
    </source>
</evidence>
<dbReference type="SUPFAM" id="SSF53623">
    <property type="entry name" value="MurD-like peptide ligases, catalytic domain"/>
    <property type="match status" value="1"/>
</dbReference>
<comment type="subcellular location">
    <subcellularLocation>
        <location evidence="7 8">Cytoplasm</location>
    </subcellularLocation>
</comment>
<dbReference type="Pfam" id="PF02875">
    <property type="entry name" value="Mur_ligase_C"/>
    <property type="match status" value="1"/>
</dbReference>
<feature type="binding site" evidence="7">
    <location>
        <position position="33"/>
    </location>
    <ligand>
        <name>UDP-N-acetyl-alpha-D-muramoyl-L-alanyl-D-glutamate</name>
        <dbReference type="ChEBI" id="CHEBI:83900"/>
    </ligand>
</feature>
<feature type="binding site" evidence="7">
    <location>
        <begin position="150"/>
        <end position="151"/>
    </location>
    <ligand>
        <name>UDP-N-acetyl-alpha-D-muramoyl-L-alanyl-D-glutamate</name>
        <dbReference type="ChEBI" id="CHEBI:83900"/>
    </ligand>
</feature>